<dbReference type="RefSeq" id="WP_311684178.1">
    <property type="nucleotide sequence ID" value="NZ_JAVRHM010000009.1"/>
</dbReference>
<keyword evidence="16" id="KW-1185">Reference proteome</keyword>
<feature type="domain" description="HNH Cas9-type" evidence="14">
    <location>
        <begin position="789"/>
        <end position="965"/>
    </location>
</feature>
<feature type="binding site" evidence="12">
    <location>
        <position position="8"/>
    </location>
    <ligand>
        <name>Mg(2+)</name>
        <dbReference type="ChEBI" id="CHEBI:18420"/>
        <label>2</label>
    </ligand>
</feature>
<keyword evidence="13" id="KW-0175">Coiled coil</keyword>
<dbReference type="Pfam" id="PF16593">
    <property type="entry name" value="Cas9-BH"/>
    <property type="match status" value="1"/>
</dbReference>
<comment type="subunit">
    <text evidence="11 12">Monomer. Binds crRNA and tracrRNA.</text>
</comment>
<dbReference type="EMBL" id="JAVRHM010000009">
    <property type="protein sequence ID" value="MDT0690056.1"/>
    <property type="molecule type" value="Genomic_DNA"/>
</dbReference>
<protein>
    <recommendedName>
        <fullName evidence="12">CRISPR-associated endonuclease Cas9</fullName>
        <ecNumber evidence="12">3.1.-.-</ecNumber>
    </recommendedName>
</protein>
<dbReference type="Pfam" id="PF18541">
    <property type="entry name" value="RuvC_III"/>
    <property type="match status" value="1"/>
</dbReference>
<comment type="similarity">
    <text evidence="12">Belongs to the CRISPR-associated Cas9 family.</text>
</comment>
<keyword evidence="10" id="KW-0464">Manganese</keyword>
<dbReference type="InterPro" id="IPR036397">
    <property type="entry name" value="RNaseH_sf"/>
</dbReference>
<evidence type="ECO:0000256" key="10">
    <source>
        <dbReference type="ARBA" id="ARBA00023211"/>
    </source>
</evidence>
<feature type="active site" description="Proton acceptor for HNH nuclease domain" evidence="12">
    <location>
        <position position="870"/>
    </location>
</feature>
<reference evidence="15 16" key="1">
    <citation type="submission" date="2023-09" db="EMBL/GenBank/DDBJ databases">
        <authorList>
            <person name="Rey-Velasco X."/>
        </authorList>
    </citation>
    <scope>NUCLEOTIDE SEQUENCE [LARGE SCALE GENOMIC DNA]</scope>
    <source>
        <strain evidence="15 16">F188</strain>
    </source>
</reference>
<gene>
    <name evidence="12" type="primary">cas9</name>
    <name evidence="15" type="ORF">RM549_09695</name>
</gene>
<feature type="binding site" evidence="12">
    <location>
        <position position="750"/>
    </location>
    <ligand>
        <name>Mg(2+)</name>
        <dbReference type="ChEBI" id="CHEBI:18420"/>
        <label>2</label>
    </ligand>
</feature>
<dbReference type="PROSITE" id="PS51749">
    <property type="entry name" value="HNH_CAS9"/>
    <property type="match status" value="1"/>
</dbReference>
<keyword evidence="5 12" id="KW-0378">Hydrolase</keyword>
<evidence type="ECO:0000256" key="2">
    <source>
        <dbReference type="ARBA" id="ARBA00022722"/>
    </source>
</evidence>
<evidence type="ECO:0000256" key="3">
    <source>
        <dbReference type="ARBA" id="ARBA00022723"/>
    </source>
</evidence>
<evidence type="ECO:0000256" key="11">
    <source>
        <dbReference type="ARBA" id="ARBA00046380"/>
    </source>
</evidence>
<evidence type="ECO:0000256" key="4">
    <source>
        <dbReference type="ARBA" id="ARBA00022759"/>
    </source>
</evidence>
<dbReference type="GO" id="GO:0004519">
    <property type="term" value="F:endonuclease activity"/>
    <property type="evidence" value="ECO:0007669"/>
    <property type="project" value="UniProtKB-KW"/>
</dbReference>
<dbReference type="InterPro" id="IPR041383">
    <property type="entry name" value="RuvC_III"/>
</dbReference>
<evidence type="ECO:0000313" key="15">
    <source>
        <dbReference type="EMBL" id="MDT0690056.1"/>
    </source>
</evidence>
<keyword evidence="8 12" id="KW-0051">Antiviral defense</keyword>
<dbReference type="Pfam" id="PF13395">
    <property type="entry name" value="HNH_4"/>
    <property type="match status" value="1"/>
</dbReference>
<dbReference type="InterPro" id="IPR028629">
    <property type="entry name" value="Cas9"/>
</dbReference>
<feature type="binding site" evidence="12">
    <location>
        <position position="8"/>
    </location>
    <ligand>
        <name>Mg(2+)</name>
        <dbReference type="ChEBI" id="CHEBI:18420"/>
        <label>1</label>
    </ligand>
</feature>
<sequence length="1464" mass="172464">MKRILGLDLGTNSIGWSIIEQDFDKKEGYILGMGTRIIPMSQDILGKFDSGNSISQTAERTDYRGTRRLNERYLLRRQRLHRVLNILGFLPHHYADSIDFHNKLGQFLPGKEVKLNYQLNGGPKHHFIFQKSFEEMAKDFKIKHPGLKIPYDWTLYYLRKKALSLRISKEELAWVILNFNQKRGYYQLRGEDEETDKNQEYVSLQVKNLIDTGEAVKGKPLYKVIFENGWEYDRDITKIEDWENQEREFIVTTKTNKDGSIKRTFKKVDSEQDWIAIKQKTQQNIDESKKTVGEFIYESLLKKPNQKIRGNLVKTIDRKYYKKELSEILESQKEFHPELQNHDLYQKCLIELYPRNEAHRANNKSKDFTYLFIDDIIFYQRPLKTKKSTISNCAYEKRYFKKDGVLLENPLKGIPKSNPLYQEFRLWQFIQNLRIYKKITAGEEKTKIDEDITKALLPDTSSIIDLFDFLNDHKEIDQNQILKYFSNLKVIPKQKKDSSLYRWNYVEDKKYPCNTTRSEFLTRIKKIQGVPQNFLTPEIEKELWHIVYSVKDRKEFEKALETFAKKKQLSSEDFVETFKKIPPYSSDYGAYSEKAIKKLLPLMRMGKYWNEGDITLEVRTRIDDIIERLKSINFDKEKIETVADDAYKKQVLRSFIKFEGKVNPFEGLNTYQACYAVYERHSEVSEVINWKTPADIDLYLNETFKQHQLRNPIVEQVVTETLRVVRDIWKHYGKSEKDFFSEIHLELGREMKNSAEKRQRLSNQNTERENTNQRIKALLEELQNEGIDSVKPYSPSQQEILKLYEEGVYFNAEYDQVSEDEIEAIRKKNTPTKKDILRYKLWLEQGYRSPYTGDIIPMSKLFTTDYQIEHIIPQSRYFDDSFNNKVICESAINPYPYKDNQTAYEFIKNSRGCVVPELANNGKECTIFTVEEYEDHCRSYFRKNRTKLKYLLSEDIPEGFINRQLNDSRYISKFIKGLLSNILREPNERDTTVKNLVPVSGAITSRLKKDWGLNDKWNELIAPRFKRLNEITNSNDYGYWDNRINAFRTKVPKDIEVGFSKKRIDHRHHALDALVIACTTKDHINYITSINTERKNHSLVKKLRETKKIELGGKKRTVAKSFKQPWEGFTIDTKNALEELVISFKKNIRVVNRTNNKTWHWERKNGQWKKSLQLQKGKNFGIRKPLHKETVSGLIDIPTPKGKVATATRTNISDIKNHKHIDKITDKSIQKILRNHVKIYLDEKGKEDFTEAFSPKGISDLNNNIKVLNNGKNHHPIYKVRQYEVGNKFSVGERGNKTDKYVEAAKGTNLYFAVYWDEKKQKRNFETIPLNEMVEHQKQTAHIPMKEKQPIPIDHTKGEFIFYLSPNDLVYVPTQDDISSGIIPENLKKENIYKMVSSSGSECYFTHQNISTLIKRYDAKTKTGELSSQNKLETTLEIDNLVRIKEVCWKLKVDRLGIIQNVVR</sequence>
<keyword evidence="6 12" id="KW-0460">Magnesium</keyword>
<feature type="coiled-coil region" evidence="13">
    <location>
        <begin position="754"/>
        <end position="788"/>
    </location>
</feature>
<keyword evidence="2 12" id="KW-0540">Nuclease</keyword>
<feature type="binding site" evidence="12">
    <location>
        <position position="1069"/>
    </location>
    <ligand>
        <name>Mg(2+)</name>
        <dbReference type="ChEBI" id="CHEBI:18420"/>
        <label>2</label>
    </ligand>
</feature>
<comment type="cofactor">
    <cofactor evidence="1 12">
        <name>Mg(2+)</name>
        <dbReference type="ChEBI" id="CHEBI:18420"/>
    </cofactor>
</comment>
<evidence type="ECO:0000256" key="7">
    <source>
        <dbReference type="ARBA" id="ARBA00022884"/>
    </source>
</evidence>
<dbReference type="InterPro" id="IPR032239">
    <property type="entry name" value="Cas9-BH"/>
</dbReference>
<dbReference type="NCBIfam" id="TIGR01865">
    <property type="entry name" value="cas_Csn1"/>
    <property type="match status" value="2"/>
</dbReference>
<feature type="active site" description="For RuvC-like nuclease domain" evidence="12">
    <location>
        <position position="8"/>
    </location>
</feature>
<dbReference type="Gene3D" id="3.30.420.10">
    <property type="entry name" value="Ribonuclease H-like superfamily/Ribonuclease H"/>
    <property type="match status" value="3"/>
</dbReference>
<comment type="caution">
    <text evidence="15">The sequence shown here is derived from an EMBL/GenBank/DDBJ whole genome shotgun (WGS) entry which is preliminary data.</text>
</comment>
<accession>A0ABU3E236</accession>
<organism evidence="15 16">
    <name type="scientific">Autumnicola patrickiae</name>
    <dbReference type="NCBI Taxonomy" id="3075591"/>
    <lineage>
        <taxon>Bacteria</taxon>
        <taxon>Pseudomonadati</taxon>
        <taxon>Bacteroidota</taxon>
        <taxon>Flavobacteriia</taxon>
        <taxon>Flavobacteriales</taxon>
        <taxon>Flavobacteriaceae</taxon>
        <taxon>Autumnicola</taxon>
    </lineage>
</organism>
<comment type="domain">
    <text evidence="12">Has 2 endonuclease domains. The discontinuous RuvC-like domain cleaves the target DNA noncomplementary to crRNA while the HNH nuclease domain cleaves the target DNA complementary to crRNA.</text>
</comment>
<keyword evidence="7 12" id="KW-0694">RNA-binding</keyword>
<feature type="binding site" evidence="12">
    <location>
        <position position="750"/>
    </location>
    <ligand>
        <name>Mg(2+)</name>
        <dbReference type="ChEBI" id="CHEBI:18420"/>
        <label>1</label>
    </ligand>
</feature>
<dbReference type="Proteomes" id="UP001261624">
    <property type="component" value="Unassembled WGS sequence"/>
</dbReference>
<name>A0ABU3E236_9FLAO</name>
<evidence type="ECO:0000256" key="12">
    <source>
        <dbReference type="HAMAP-Rule" id="MF_01480"/>
    </source>
</evidence>
<evidence type="ECO:0000256" key="9">
    <source>
        <dbReference type="ARBA" id="ARBA00023125"/>
    </source>
</evidence>
<evidence type="ECO:0000313" key="16">
    <source>
        <dbReference type="Proteomes" id="UP001261624"/>
    </source>
</evidence>
<proteinExistence type="inferred from homology"/>
<evidence type="ECO:0000256" key="6">
    <source>
        <dbReference type="ARBA" id="ARBA00022842"/>
    </source>
</evidence>
<keyword evidence="4 12" id="KW-0255">Endonuclease</keyword>
<keyword evidence="9 12" id="KW-0238">DNA-binding</keyword>
<keyword evidence="3 12" id="KW-0479">Metal-binding</keyword>
<dbReference type="InterPro" id="IPR003615">
    <property type="entry name" value="HNH_nuc"/>
</dbReference>
<feature type="binding site" evidence="12">
    <location>
        <position position="746"/>
    </location>
    <ligand>
        <name>Mg(2+)</name>
        <dbReference type="ChEBI" id="CHEBI:18420"/>
        <label>1</label>
    </ligand>
</feature>
<dbReference type="EC" id="3.1.-.-" evidence="12"/>
<evidence type="ECO:0000259" key="14">
    <source>
        <dbReference type="PROSITE" id="PS51749"/>
    </source>
</evidence>
<evidence type="ECO:0000256" key="8">
    <source>
        <dbReference type="ARBA" id="ARBA00023118"/>
    </source>
</evidence>
<dbReference type="InterPro" id="IPR033114">
    <property type="entry name" value="HNH_CAS9"/>
</dbReference>
<evidence type="ECO:0000256" key="1">
    <source>
        <dbReference type="ARBA" id="ARBA00001946"/>
    </source>
</evidence>
<evidence type="ECO:0000256" key="13">
    <source>
        <dbReference type="SAM" id="Coils"/>
    </source>
</evidence>
<comment type="function">
    <text evidence="12">CRISPR (clustered regularly interspaced short palindromic repeat) is an adaptive immune system that provides protection against mobile genetic elements (viruses, transposable elements and conjugative plasmids). CRISPR clusters contain spacers, sequences complementary to antecedent mobile elements, and target invading nucleic acids. CRISPR clusters are transcribed and processed into CRISPR RNA (crRNA). In type II CRISPR systems correct processing of pre-crRNA requires a trans-encoded small RNA (tracrRNA), endogenous ribonuclease 3 (rnc) and this protein. The tracrRNA serves as a guide for ribonuclease 3-aided processing of pre-crRNA. Subsequently Cas9/crRNA/tracrRNA endonucleolytically cleaves linear or circular dsDNA target complementary to the spacer; Cas9 is inactive in the absence of the 2 guide RNAs (gRNA). Cas9 recognizes the protospacer adjacent motif (PAM) in the CRISPR repeat sequences to help distinguish self versus nonself, as targets within the bacterial CRISPR locus do not have PAMs. PAM recognition is also required for catalytic activity.</text>
</comment>
<dbReference type="HAMAP" id="MF_01480">
    <property type="entry name" value="Cas9"/>
    <property type="match status" value="1"/>
</dbReference>
<evidence type="ECO:0000256" key="5">
    <source>
        <dbReference type="ARBA" id="ARBA00022801"/>
    </source>
</evidence>